<accession>A0ABP7A0Y0</accession>
<dbReference type="Proteomes" id="UP001500630">
    <property type="component" value="Unassembled WGS sequence"/>
</dbReference>
<evidence type="ECO:0000313" key="2">
    <source>
        <dbReference type="Proteomes" id="UP001500630"/>
    </source>
</evidence>
<proteinExistence type="predicted"/>
<reference evidence="2" key="1">
    <citation type="journal article" date="2019" name="Int. J. Syst. Evol. Microbiol.">
        <title>The Global Catalogue of Microorganisms (GCM) 10K type strain sequencing project: providing services to taxonomists for standard genome sequencing and annotation.</title>
        <authorList>
            <consortium name="The Broad Institute Genomics Platform"/>
            <consortium name="The Broad Institute Genome Sequencing Center for Infectious Disease"/>
            <person name="Wu L."/>
            <person name="Ma J."/>
        </authorList>
    </citation>
    <scope>NUCLEOTIDE SEQUENCE [LARGE SCALE GENOMIC DNA]</scope>
    <source>
        <strain evidence="2">JCM 17326</strain>
    </source>
</reference>
<keyword evidence="2" id="KW-1185">Reference proteome</keyword>
<dbReference type="EMBL" id="BAABDQ010000068">
    <property type="protein sequence ID" value="GAA3622859.1"/>
    <property type="molecule type" value="Genomic_DNA"/>
</dbReference>
<dbReference type="Gene3D" id="1.10.8.50">
    <property type="match status" value="1"/>
</dbReference>
<organism evidence="1 2">
    <name type="scientific">Nonomuraea rosea</name>
    <dbReference type="NCBI Taxonomy" id="638574"/>
    <lineage>
        <taxon>Bacteria</taxon>
        <taxon>Bacillati</taxon>
        <taxon>Actinomycetota</taxon>
        <taxon>Actinomycetes</taxon>
        <taxon>Streptosporangiales</taxon>
        <taxon>Streptosporangiaceae</taxon>
        <taxon>Nonomuraea</taxon>
    </lineage>
</organism>
<gene>
    <name evidence="1" type="ORF">GCM10022419_130700</name>
</gene>
<comment type="caution">
    <text evidence="1">The sequence shown here is derived from an EMBL/GenBank/DDBJ whole genome shotgun (WGS) entry which is preliminary data.</text>
</comment>
<sequence>MIYRGKRPDLMAVPAMTPEQRAKALEKTAEARTARSALLAGVRSGTTSVAEVYGRSGEELVKRTRWRRFFERFLVTGRRGSRR</sequence>
<evidence type="ECO:0000313" key="1">
    <source>
        <dbReference type="EMBL" id="GAA3622859.1"/>
    </source>
</evidence>
<protein>
    <submittedName>
        <fullName evidence="1">Uncharacterized protein</fullName>
    </submittedName>
</protein>
<name>A0ABP7A0Y0_9ACTN</name>